<gene>
    <name evidence="1" type="ORF">ACH5RR_030121</name>
</gene>
<dbReference type="EMBL" id="JBJUIK010000012">
    <property type="protein sequence ID" value="KAL3510720.1"/>
    <property type="molecule type" value="Genomic_DNA"/>
</dbReference>
<evidence type="ECO:0000313" key="1">
    <source>
        <dbReference type="EMBL" id="KAL3510720.1"/>
    </source>
</evidence>
<accession>A0ABD2YX78</accession>
<name>A0ABD2YX78_9GENT</name>
<dbReference type="Proteomes" id="UP001630127">
    <property type="component" value="Unassembled WGS sequence"/>
</dbReference>
<dbReference type="PANTHER" id="PTHR47718">
    <property type="entry name" value="OS01G0519700 PROTEIN"/>
    <property type="match status" value="1"/>
</dbReference>
<proteinExistence type="predicted"/>
<protein>
    <submittedName>
        <fullName evidence="1">Uncharacterized protein</fullName>
    </submittedName>
</protein>
<sequence length="194" mass="22444">MKHFVVKSRGYDKAGFQDKDLYNAIDSVRRREVISGDTEGAIGYLMAKKDLDKVFYLSTIAIKMAGVNNHFRRIVFGCALLHDENVEAYEWVTQMLLEYVGYRQPVRKHLKRQGLMIAENVTKTQNRYFVARKTSLLRDKWLEVGNNELGKKMRYQISTIEMQKTKVLDPMYTRGKGNHKSKATDLPRKCGLCG</sequence>
<keyword evidence="2" id="KW-1185">Reference proteome</keyword>
<evidence type="ECO:0000313" key="2">
    <source>
        <dbReference type="Proteomes" id="UP001630127"/>
    </source>
</evidence>
<organism evidence="1 2">
    <name type="scientific">Cinchona calisaya</name>
    <dbReference type="NCBI Taxonomy" id="153742"/>
    <lineage>
        <taxon>Eukaryota</taxon>
        <taxon>Viridiplantae</taxon>
        <taxon>Streptophyta</taxon>
        <taxon>Embryophyta</taxon>
        <taxon>Tracheophyta</taxon>
        <taxon>Spermatophyta</taxon>
        <taxon>Magnoliopsida</taxon>
        <taxon>eudicotyledons</taxon>
        <taxon>Gunneridae</taxon>
        <taxon>Pentapetalae</taxon>
        <taxon>asterids</taxon>
        <taxon>lamiids</taxon>
        <taxon>Gentianales</taxon>
        <taxon>Rubiaceae</taxon>
        <taxon>Cinchonoideae</taxon>
        <taxon>Cinchoneae</taxon>
        <taxon>Cinchona</taxon>
    </lineage>
</organism>
<reference evidence="1 2" key="1">
    <citation type="submission" date="2024-11" db="EMBL/GenBank/DDBJ databases">
        <title>A near-complete genome assembly of Cinchona calisaya.</title>
        <authorList>
            <person name="Lian D.C."/>
            <person name="Zhao X.W."/>
            <person name="Wei L."/>
        </authorList>
    </citation>
    <scope>NUCLEOTIDE SEQUENCE [LARGE SCALE GENOMIC DNA]</scope>
    <source>
        <tissue evidence="1">Nenye</tissue>
    </source>
</reference>
<dbReference type="AlphaFoldDB" id="A0ABD2YX78"/>
<comment type="caution">
    <text evidence="1">The sequence shown here is derived from an EMBL/GenBank/DDBJ whole genome shotgun (WGS) entry which is preliminary data.</text>
</comment>